<evidence type="ECO:0000256" key="6">
    <source>
        <dbReference type="ARBA" id="ARBA00023136"/>
    </source>
</evidence>
<dbReference type="InterPro" id="IPR036259">
    <property type="entry name" value="MFS_trans_sf"/>
</dbReference>
<evidence type="ECO:0000313" key="9">
    <source>
        <dbReference type="EMBL" id="NEN05358.1"/>
    </source>
</evidence>
<feature type="transmembrane region" description="Helical" evidence="7">
    <location>
        <begin position="54"/>
        <end position="74"/>
    </location>
</feature>
<dbReference type="RefSeq" id="WP_163288584.1">
    <property type="nucleotide sequence ID" value="NZ_JAAGWY010000001.1"/>
</dbReference>
<dbReference type="GO" id="GO:0005886">
    <property type="term" value="C:plasma membrane"/>
    <property type="evidence" value="ECO:0007669"/>
    <property type="project" value="UniProtKB-SubCell"/>
</dbReference>
<dbReference type="Gene3D" id="1.20.1250.20">
    <property type="entry name" value="MFS general substrate transporter like domains"/>
    <property type="match status" value="1"/>
</dbReference>
<feature type="transmembrane region" description="Helical" evidence="7">
    <location>
        <begin position="335"/>
        <end position="357"/>
    </location>
</feature>
<evidence type="ECO:0000256" key="2">
    <source>
        <dbReference type="ARBA" id="ARBA00022448"/>
    </source>
</evidence>
<sequence length="488" mass="51813">MKPNRRARPRSNDHHGQTALTLLVAGVFFMEILDGTIIATAAPSIARSFGVDSASVSIAITAYLLTLAVLIPLSGWLADRFGARRVFLVAIVIFTVASALCATSTSLTEFTVLRVFQGIGAATMVPVGRLAVLRATGKQDLIRVIALITWPALLAPVIAPLLGGLITTYATWPWIFLINVPLGIAAFIVAVKVVPHEQRGTPRRLDRLGFVLVCVGPGALVYLGALLVSPSPSWIAVVIAAAVGVIVTAWAVFHLLRARNPLLNLRAFRIETFRVTHAGGSFFRLTISAVPFLLPLFFQDAFGWTPVQAGALVLFLFLGNLVIKPATTPLLTRFGFRNVLIWATIGAALSMALEALLTQSTPIAAIIALLFFSGVVRSIGFTAYNTIAFADIPDADMTDANTLASTVQQLAASYGVAIGAVALTVGQPIAGWFNASGSVAEFQVAFAIIALLTLVPVVEALMMSRSAGENIRPARRAKPDTVVDQVVE</sequence>
<feature type="transmembrane region" description="Helical" evidence="7">
    <location>
        <begin position="234"/>
        <end position="256"/>
    </location>
</feature>
<evidence type="ECO:0000256" key="4">
    <source>
        <dbReference type="ARBA" id="ARBA00022692"/>
    </source>
</evidence>
<gene>
    <name evidence="9" type="ORF">G3T36_05685</name>
</gene>
<feature type="transmembrane region" description="Helical" evidence="7">
    <location>
        <begin position="172"/>
        <end position="195"/>
    </location>
</feature>
<keyword evidence="2" id="KW-0813">Transport</keyword>
<name>A0A6L9XWH1_9MICO</name>
<evidence type="ECO:0000259" key="8">
    <source>
        <dbReference type="PROSITE" id="PS50850"/>
    </source>
</evidence>
<comment type="subcellular location">
    <subcellularLocation>
        <location evidence="1">Cell membrane</location>
        <topology evidence="1">Multi-pass membrane protein</topology>
    </subcellularLocation>
</comment>
<keyword evidence="6 7" id="KW-0472">Membrane</keyword>
<feature type="transmembrane region" description="Helical" evidence="7">
    <location>
        <begin position="113"/>
        <end position="132"/>
    </location>
</feature>
<dbReference type="Pfam" id="PF07690">
    <property type="entry name" value="MFS_1"/>
    <property type="match status" value="1"/>
</dbReference>
<feature type="transmembrane region" description="Helical" evidence="7">
    <location>
        <begin position="304"/>
        <end position="323"/>
    </location>
</feature>
<evidence type="ECO:0000256" key="3">
    <source>
        <dbReference type="ARBA" id="ARBA00022475"/>
    </source>
</evidence>
<organism evidence="9 10">
    <name type="scientific">Leifsonia tongyongensis</name>
    <dbReference type="NCBI Taxonomy" id="1268043"/>
    <lineage>
        <taxon>Bacteria</taxon>
        <taxon>Bacillati</taxon>
        <taxon>Actinomycetota</taxon>
        <taxon>Actinomycetes</taxon>
        <taxon>Micrococcales</taxon>
        <taxon>Microbacteriaceae</taxon>
        <taxon>Leifsonia</taxon>
    </lineage>
</organism>
<dbReference type="AlphaFoldDB" id="A0A6L9XWH1"/>
<evidence type="ECO:0000256" key="5">
    <source>
        <dbReference type="ARBA" id="ARBA00022989"/>
    </source>
</evidence>
<keyword evidence="4 7" id="KW-0812">Transmembrane</keyword>
<protein>
    <submittedName>
        <fullName evidence="9">DHA2 family efflux MFS transporter permease subunit</fullName>
    </submittedName>
</protein>
<feature type="transmembrane region" description="Helical" evidence="7">
    <location>
        <begin position="207"/>
        <end position="228"/>
    </location>
</feature>
<accession>A0A6L9XWH1</accession>
<dbReference type="GO" id="GO:0022857">
    <property type="term" value="F:transmembrane transporter activity"/>
    <property type="evidence" value="ECO:0007669"/>
    <property type="project" value="InterPro"/>
</dbReference>
<dbReference type="PROSITE" id="PS50850">
    <property type="entry name" value="MFS"/>
    <property type="match status" value="1"/>
</dbReference>
<dbReference type="EMBL" id="JAAGWY010000001">
    <property type="protein sequence ID" value="NEN05358.1"/>
    <property type="molecule type" value="Genomic_DNA"/>
</dbReference>
<evidence type="ECO:0000313" key="10">
    <source>
        <dbReference type="Proteomes" id="UP000474967"/>
    </source>
</evidence>
<feature type="transmembrane region" description="Helical" evidence="7">
    <location>
        <begin position="363"/>
        <end position="390"/>
    </location>
</feature>
<dbReference type="SUPFAM" id="SSF103473">
    <property type="entry name" value="MFS general substrate transporter"/>
    <property type="match status" value="1"/>
</dbReference>
<feature type="transmembrane region" description="Helical" evidence="7">
    <location>
        <begin position="86"/>
        <end position="107"/>
    </location>
</feature>
<feature type="domain" description="Major facilitator superfamily (MFS) profile" evidence="8">
    <location>
        <begin position="20"/>
        <end position="468"/>
    </location>
</feature>
<dbReference type="InterPro" id="IPR004638">
    <property type="entry name" value="EmrB-like"/>
</dbReference>
<feature type="transmembrane region" description="Helical" evidence="7">
    <location>
        <begin position="144"/>
        <end position="166"/>
    </location>
</feature>
<feature type="transmembrane region" description="Helical" evidence="7">
    <location>
        <begin position="442"/>
        <end position="462"/>
    </location>
</feature>
<comment type="caution">
    <text evidence="9">The sequence shown here is derived from an EMBL/GenBank/DDBJ whole genome shotgun (WGS) entry which is preliminary data.</text>
</comment>
<feature type="transmembrane region" description="Helical" evidence="7">
    <location>
        <begin position="277"/>
        <end position="298"/>
    </location>
</feature>
<proteinExistence type="predicted"/>
<dbReference type="PANTHER" id="PTHR42718:SF46">
    <property type="entry name" value="BLR6921 PROTEIN"/>
    <property type="match status" value="1"/>
</dbReference>
<dbReference type="PANTHER" id="PTHR42718">
    <property type="entry name" value="MAJOR FACILITATOR SUPERFAMILY MULTIDRUG TRANSPORTER MFSC"/>
    <property type="match status" value="1"/>
</dbReference>
<dbReference type="Proteomes" id="UP000474967">
    <property type="component" value="Unassembled WGS sequence"/>
</dbReference>
<dbReference type="Gene3D" id="1.20.1720.10">
    <property type="entry name" value="Multidrug resistance protein D"/>
    <property type="match status" value="1"/>
</dbReference>
<keyword evidence="3" id="KW-1003">Cell membrane</keyword>
<keyword evidence="5 7" id="KW-1133">Transmembrane helix</keyword>
<feature type="transmembrane region" description="Helical" evidence="7">
    <location>
        <begin position="411"/>
        <end position="430"/>
    </location>
</feature>
<dbReference type="CDD" id="cd17503">
    <property type="entry name" value="MFS_LmrB_MDR_like"/>
    <property type="match status" value="1"/>
</dbReference>
<feature type="transmembrane region" description="Helical" evidence="7">
    <location>
        <begin position="20"/>
        <end position="42"/>
    </location>
</feature>
<keyword evidence="10" id="KW-1185">Reference proteome</keyword>
<evidence type="ECO:0000256" key="1">
    <source>
        <dbReference type="ARBA" id="ARBA00004651"/>
    </source>
</evidence>
<evidence type="ECO:0000256" key="7">
    <source>
        <dbReference type="SAM" id="Phobius"/>
    </source>
</evidence>
<dbReference type="InterPro" id="IPR011701">
    <property type="entry name" value="MFS"/>
</dbReference>
<dbReference type="InterPro" id="IPR020846">
    <property type="entry name" value="MFS_dom"/>
</dbReference>
<reference evidence="9 10" key="1">
    <citation type="journal article" date="2014" name="J. Microbiol.">
        <title>Diaminobutyricibacter tongyongensis gen. nov., sp. nov. and Homoserinibacter gongjuensis gen. nov., sp. nov. belong to the family Microbacteriaceae.</title>
        <authorList>
            <person name="Kim S.J."/>
            <person name="Ahn J.H."/>
            <person name="Weon H.Y."/>
            <person name="Hamada M."/>
            <person name="Suzuki K."/>
            <person name="Kwon S.W."/>
        </authorList>
    </citation>
    <scope>NUCLEOTIDE SEQUENCE [LARGE SCALE GENOMIC DNA]</scope>
    <source>
        <strain evidence="9 10">NBRC 108724</strain>
    </source>
</reference>
<dbReference type="NCBIfam" id="TIGR00711">
    <property type="entry name" value="efflux_EmrB"/>
    <property type="match status" value="1"/>
</dbReference>